<dbReference type="GO" id="GO:0005524">
    <property type="term" value="F:ATP binding"/>
    <property type="evidence" value="ECO:0007669"/>
    <property type="project" value="UniProtKB-KW"/>
</dbReference>
<dbReference type="InterPro" id="IPR027417">
    <property type="entry name" value="P-loop_NTPase"/>
</dbReference>
<dbReference type="Gene3D" id="3.40.50.300">
    <property type="entry name" value="P-loop containing nucleotide triphosphate hydrolases"/>
    <property type="match status" value="1"/>
</dbReference>
<evidence type="ECO:0000313" key="1">
    <source>
        <dbReference type="EMBL" id="CAI8034181.1"/>
    </source>
</evidence>
<gene>
    <name evidence="1" type="ORF">GBAR_LOCUS19275</name>
</gene>
<accession>A0AA35WZB1</accession>
<organism evidence="1 2">
    <name type="scientific">Geodia barretti</name>
    <name type="common">Barrett's horny sponge</name>
    <dbReference type="NCBI Taxonomy" id="519541"/>
    <lineage>
        <taxon>Eukaryota</taxon>
        <taxon>Metazoa</taxon>
        <taxon>Porifera</taxon>
        <taxon>Demospongiae</taxon>
        <taxon>Heteroscleromorpha</taxon>
        <taxon>Tetractinellida</taxon>
        <taxon>Astrophorina</taxon>
        <taxon>Geodiidae</taxon>
        <taxon>Geodia</taxon>
    </lineage>
</organism>
<dbReference type="Proteomes" id="UP001174909">
    <property type="component" value="Unassembled WGS sequence"/>
</dbReference>
<reference evidence="1" key="1">
    <citation type="submission" date="2023-03" db="EMBL/GenBank/DDBJ databases">
        <authorList>
            <person name="Steffen K."/>
            <person name="Cardenas P."/>
        </authorList>
    </citation>
    <scope>NUCLEOTIDE SEQUENCE</scope>
</reference>
<evidence type="ECO:0000313" key="2">
    <source>
        <dbReference type="Proteomes" id="UP001174909"/>
    </source>
</evidence>
<dbReference type="AlphaFoldDB" id="A0AA35WZB1"/>
<proteinExistence type="predicted"/>
<protein>
    <submittedName>
        <fullName evidence="1">Probable multidrug resistance ABC transporter ATP-binding/permease protein YheH</fullName>
    </submittedName>
</protein>
<dbReference type="GO" id="GO:0015421">
    <property type="term" value="F:ABC-type oligopeptide transporter activity"/>
    <property type="evidence" value="ECO:0007669"/>
    <property type="project" value="TreeGrafter"/>
</dbReference>
<dbReference type="SUPFAM" id="SSF52540">
    <property type="entry name" value="P-loop containing nucleoside triphosphate hydrolases"/>
    <property type="match status" value="1"/>
</dbReference>
<keyword evidence="1" id="KW-0547">Nucleotide-binding</keyword>
<name>A0AA35WZB1_GEOBA</name>
<dbReference type="PANTHER" id="PTHR43394:SF1">
    <property type="entry name" value="ATP-BINDING CASSETTE SUB-FAMILY B MEMBER 10, MITOCHONDRIAL"/>
    <property type="match status" value="1"/>
</dbReference>
<keyword evidence="2" id="KW-1185">Reference proteome</keyword>
<dbReference type="EMBL" id="CASHTH010002715">
    <property type="protein sequence ID" value="CAI8034181.1"/>
    <property type="molecule type" value="Genomic_DNA"/>
</dbReference>
<sequence>MVAVMQGRTTFVIAHRLSTVRDADHIIVLDRGRIVEQGSHEQLDAVGGIYHEILELQLRPQEEMMLDLPVLYYPNRKQPRGAGLGNAAGGQSARSAE</sequence>
<dbReference type="PANTHER" id="PTHR43394">
    <property type="entry name" value="ATP-DEPENDENT PERMEASE MDL1, MITOCHONDRIAL"/>
    <property type="match status" value="1"/>
</dbReference>
<comment type="caution">
    <text evidence="1">The sequence shown here is derived from an EMBL/GenBank/DDBJ whole genome shotgun (WGS) entry which is preliminary data.</text>
</comment>
<dbReference type="InterPro" id="IPR039421">
    <property type="entry name" value="Type_1_exporter"/>
</dbReference>
<keyword evidence="1" id="KW-0067">ATP-binding</keyword>